<reference evidence="2" key="1">
    <citation type="journal article" date="2014" name="Genome Announc.">
        <title>Draft genome sequence of the plant-pathogenic soil fungus Rhizoctonia solani anastomosis group 3 strain Rhs1AP.</title>
        <authorList>
            <person name="Cubeta M.A."/>
            <person name="Thomas E."/>
            <person name="Dean R.A."/>
            <person name="Jabaji S."/>
            <person name="Neate S.M."/>
            <person name="Tavantzis S."/>
            <person name="Toda T."/>
            <person name="Vilgalys R."/>
            <person name="Bharathan N."/>
            <person name="Fedorova-Abrams N."/>
            <person name="Pakala S.B."/>
            <person name="Pakala S.M."/>
            <person name="Zafar N."/>
            <person name="Joardar V."/>
            <person name="Losada L."/>
            <person name="Nierman W.C."/>
        </authorList>
    </citation>
    <scope>NUCLEOTIDE SEQUENCE [LARGE SCALE GENOMIC DNA]</scope>
    <source>
        <strain evidence="2">AG-3</strain>
    </source>
</reference>
<dbReference type="OrthoDB" id="5424209at2759"/>
<evidence type="ECO:0000313" key="2">
    <source>
        <dbReference type="Proteomes" id="UP000030108"/>
    </source>
</evidence>
<feature type="non-terminal residue" evidence="1">
    <location>
        <position position="270"/>
    </location>
</feature>
<protein>
    <submittedName>
        <fullName evidence="1">Uncharacterized protein</fullName>
    </submittedName>
</protein>
<name>A0A0A1UIW4_9AGAM</name>
<gene>
    <name evidence="1" type="ORF">RSOL_277300</name>
</gene>
<organism evidence="1 2">
    <name type="scientific">Rhizoctonia solani AG-3 Rhs1AP</name>
    <dbReference type="NCBI Taxonomy" id="1086054"/>
    <lineage>
        <taxon>Eukaryota</taxon>
        <taxon>Fungi</taxon>
        <taxon>Dikarya</taxon>
        <taxon>Basidiomycota</taxon>
        <taxon>Agaricomycotina</taxon>
        <taxon>Agaricomycetes</taxon>
        <taxon>Cantharellales</taxon>
        <taxon>Ceratobasidiaceae</taxon>
        <taxon>Rhizoctonia</taxon>
    </lineage>
</organism>
<dbReference type="EMBL" id="JATN01000321">
    <property type="protein sequence ID" value="EUC58785.1"/>
    <property type="molecule type" value="Genomic_DNA"/>
</dbReference>
<proteinExistence type="predicted"/>
<evidence type="ECO:0000313" key="1">
    <source>
        <dbReference type="EMBL" id="EUC58785.1"/>
    </source>
</evidence>
<dbReference type="AlphaFoldDB" id="A0A0A1UIW4"/>
<accession>A0A0A1UIW4</accession>
<dbReference type="Proteomes" id="UP000030108">
    <property type="component" value="Unassembled WGS sequence"/>
</dbReference>
<sequence length="270" mass="29584">MARHDHPQTTLSQSHLDIQPSACQMQGESLRRALIGTLNNNVTVLEKSVNWHAARAERGDQQAAADLVKFQQNLDDTKATIAELRKFFAMLKKDWSEVNNRIIGHVVWSPPITGLTAPHGYTRDVCVIKLDKEKFLPNLRGNAIDLGTKIESGKFMRLLYPRATPLDSSSSAASPRASRTRRYGLFGHFDSVEAAVYPYGNNSGPFARGGDSGAAIVGANNDFVAQLTSGTGSIGSSDITYGTPMEWLWYDVIKAEFPNAALFFDVPANN</sequence>
<comment type="caution">
    <text evidence="1">The sequence shown here is derived from an EMBL/GenBank/DDBJ whole genome shotgun (WGS) entry which is preliminary data.</text>
</comment>